<comment type="caution">
    <text evidence="2">The sequence shown here is derived from an EMBL/GenBank/DDBJ whole genome shotgun (WGS) entry which is preliminary data.</text>
</comment>
<gene>
    <name evidence="2" type="ORF">WMO62_04515</name>
</gene>
<name>A0ABV1HYU7_9FIRM</name>
<evidence type="ECO:0000313" key="3">
    <source>
        <dbReference type="Proteomes" id="UP001470288"/>
    </source>
</evidence>
<protein>
    <submittedName>
        <fullName evidence="2">Uncharacterized protein</fullName>
    </submittedName>
</protein>
<organism evidence="2 3">
    <name type="scientific">Hominiventricola aquisgranensis</name>
    <dbReference type="NCBI Taxonomy" id="3133164"/>
    <lineage>
        <taxon>Bacteria</taxon>
        <taxon>Bacillati</taxon>
        <taxon>Bacillota</taxon>
        <taxon>Clostridia</taxon>
        <taxon>Lachnospirales</taxon>
        <taxon>Lachnospiraceae</taxon>
        <taxon>Hominiventricola</taxon>
    </lineage>
</organism>
<dbReference type="Proteomes" id="UP001470288">
    <property type="component" value="Unassembled WGS sequence"/>
</dbReference>
<accession>A0ABV1HYU7</accession>
<keyword evidence="3" id="KW-1185">Reference proteome</keyword>
<dbReference type="RefSeq" id="WP_349143954.1">
    <property type="nucleotide sequence ID" value="NZ_JBBMFC010000006.1"/>
</dbReference>
<evidence type="ECO:0000313" key="2">
    <source>
        <dbReference type="EMBL" id="MEQ2578108.1"/>
    </source>
</evidence>
<proteinExistence type="predicted"/>
<feature type="region of interest" description="Disordered" evidence="1">
    <location>
        <begin position="1"/>
        <end position="36"/>
    </location>
</feature>
<reference evidence="2 3" key="1">
    <citation type="submission" date="2024-03" db="EMBL/GenBank/DDBJ databases">
        <title>Human intestinal bacterial collection.</title>
        <authorList>
            <person name="Pauvert C."/>
            <person name="Hitch T.C.A."/>
            <person name="Clavel T."/>
        </authorList>
    </citation>
    <scope>NUCLEOTIDE SEQUENCE [LARGE SCALE GENOMIC DNA]</scope>
    <source>
        <strain evidence="2 3">CLA-AA-H78B</strain>
    </source>
</reference>
<dbReference type="EMBL" id="JBBMFC010000006">
    <property type="protein sequence ID" value="MEQ2578108.1"/>
    <property type="molecule type" value="Genomic_DNA"/>
</dbReference>
<evidence type="ECO:0000256" key="1">
    <source>
        <dbReference type="SAM" id="MobiDB-lite"/>
    </source>
</evidence>
<sequence>MGIGSDQADQKEDKAEPIGSDQAGQKGDGCVHWIGSGGAIERQTGVSIGSDQAEQIAEG</sequence>